<keyword evidence="3" id="KW-0804">Transcription</keyword>
<keyword evidence="1" id="KW-0805">Transcription regulation</keyword>
<dbReference type="Proteomes" id="UP001156398">
    <property type="component" value="Unassembled WGS sequence"/>
</dbReference>
<evidence type="ECO:0000256" key="1">
    <source>
        <dbReference type="ARBA" id="ARBA00023015"/>
    </source>
</evidence>
<dbReference type="RefSeq" id="WP_271317125.1">
    <property type="nucleotide sequence ID" value="NZ_JAAGKO020000067.1"/>
</dbReference>
<dbReference type="Gene3D" id="1.10.357.10">
    <property type="entry name" value="Tetracycline Repressor, domain 2"/>
    <property type="match status" value="1"/>
</dbReference>
<dbReference type="InterPro" id="IPR036271">
    <property type="entry name" value="Tet_transcr_reg_TetR-rel_C_sf"/>
</dbReference>
<reference evidence="7 8" key="1">
    <citation type="submission" date="2023-05" db="EMBL/GenBank/DDBJ databases">
        <title>Streptantibioticus silvisoli sp. nov., acidotolerant actinomycetes 1 from pine litter.</title>
        <authorList>
            <person name="Swiecimska M."/>
            <person name="Golinska P."/>
            <person name="Sangal V."/>
            <person name="Wachnowicz B."/>
            <person name="Goodfellow M."/>
        </authorList>
    </citation>
    <scope>NUCLEOTIDE SEQUENCE</scope>
    <source>
        <strain evidence="7">SL13</strain>
        <strain evidence="6 8">SL54</strain>
    </source>
</reference>
<dbReference type="SUPFAM" id="SSF48498">
    <property type="entry name" value="Tetracyclin repressor-like, C-terminal domain"/>
    <property type="match status" value="1"/>
</dbReference>
<dbReference type="EMBL" id="JABXJJ020000088">
    <property type="protein sequence ID" value="MDI5974521.1"/>
    <property type="molecule type" value="Genomic_DNA"/>
</dbReference>
<sequence>MVMQERAVRTRAALIRAAAEEMDRWGYEGATLTRICATASVSMGALTFHFSTKDELAQAVQESGGAYMTDLVDGVAARGRPALRSVVDLTVGLARLLQDEVVVRSAARLTRERPDGHSWTLFWLPAVRDLLQKAADQGQLRRPGEPRAVAALAVYLMAGAEARCRAMIGAGGGGDRDVAEEMDLIWELTLEGVAAGSG</sequence>
<protein>
    <submittedName>
        <fullName evidence="7">ScbR family autoregulator-binding transcription factor</fullName>
    </submittedName>
</protein>
<dbReference type="InterPro" id="IPR047923">
    <property type="entry name" value="ArpA-like"/>
</dbReference>
<dbReference type="EMBL" id="JAAGKO020000067">
    <property type="protein sequence ID" value="MDI5967000.1"/>
    <property type="molecule type" value="Genomic_DNA"/>
</dbReference>
<comment type="caution">
    <text evidence="7">The sequence shown here is derived from an EMBL/GenBank/DDBJ whole genome shotgun (WGS) entry which is preliminary data.</text>
</comment>
<evidence type="ECO:0000256" key="3">
    <source>
        <dbReference type="ARBA" id="ARBA00023163"/>
    </source>
</evidence>
<dbReference type="PANTHER" id="PTHR30055">
    <property type="entry name" value="HTH-TYPE TRANSCRIPTIONAL REGULATOR RUTR"/>
    <property type="match status" value="1"/>
</dbReference>
<organism evidence="7">
    <name type="scientific">Streptantibioticus silvisoli</name>
    <dbReference type="NCBI Taxonomy" id="2705255"/>
    <lineage>
        <taxon>Bacteria</taxon>
        <taxon>Bacillati</taxon>
        <taxon>Actinomycetota</taxon>
        <taxon>Actinomycetes</taxon>
        <taxon>Kitasatosporales</taxon>
        <taxon>Streptomycetaceae</taxon>
        <taxon>Streptantibioticus</taxon>
    </lineage>
</organism>
<gene>
    <name evidence="6" type="ORF">POF43_030445</name>
    <name evidence="7" type="ORF">POF50_035130</name>
</gene>
<dbReference type="GO" id="GO:0003700">
    <property type="term" value="F:DNA-binding transcription factor activity"/>
    <property type="evidence" value="ECO:0007669"/>
    <property type="project" value="TreeGrafter"/>
</dbReference>
<dbReference type="AlphaFoldDB" id="A0AA90HAS6"/>
<evidence type="ECO:0000256" key="4">
    <source>
        <dbReference type="PROSITE-ProRule" id="PRU00335"/>
    </source>
</evidence>
<dbReference type="NCBIfam" id="NF041196">
    <property type="entry name" value="ScbR_bind_reg"/>
    <property type="match status" value="1"/>
</dbReference>
<dbReference type="PROSITE" id="PS01081">
    <property type="entry name" value="HTH_TETR_1"/>
    <property type="match status" value="1"/>
</dbReference>
<feature type="domain" description="HTH tetR-type" evidence="5">
    <location>
        <begin position="8"/>
        <end position="68"/>
    </location>
</feature>
<evidence type="ECO:0000313" key="7">
    <source>
        <dbReference type="EMBL" id="MDI5974521.1"/>
    </source>
</evidence>
<dbReference type="GO" id="GO:0000976">
    <property type="term" value="F:transcription cis-regulatory region binding"/>
    <property type="evidence" value="ECO:0007669"/>
    <property type="project" value="TreeGrafter"/>
</dbReference>
<dbReference type="InterPro" id="IPR001647">
    <property type="entry name" value="HTH_TetR"/>
</dbReference>
<keyword evidence="2 4" id="KW-0238">DNA-binding</keyword>
<proteinExistence type="predicted"/>
<keyword evidence="8" id="KW-1185">Reference proteome</keyword>
<evidence type="ECO:0000313" key="8">
    <source>
        <dbReference type="Proteomes" id="UP001156398"/>
    </source>
</evidence>
<evidence type="ECO:0000259" key="5">
    <source>
        <dbReference type="PROSITE" id="PS50977"/>
    </source>
</evidence>
<feature type="DNA-binding region" description="H-T-H motif" evidence="4">
    <location>
        <begin position="31"/>
        <end position="50"/>
    </location>
</feature>
<dbReference type="InterPro" id="IPR023772">
    <property type="entry name" value="DNA-bd_HTH_TetR-type_CS"/>
</dbReference>
<dbReference type="InterPro" id="IPR050109">
    <property type="entry name" value="HTH-type_TetR-like_transc_reg"/>
</dbReference>
<evidence type="ECO:0000256" key="2">
    <source>
        <dbReference type="ARBA" id="ARBA00023125"/>
    </source>
</evidence>
<dbReference type="InterPro" id="IPR009057">
    <property type="entry name" value="Homeodomain-like_sf"/>
</dbReference>
<dbReference type="Pfam" id="PF00440">
    <property type="entry name" value="TetR_N"/>
    <property type="match status" value="1"/>
</dbReference>
<dbReference type="PROSITE" id="PS50977">
    <property type="entry name" value="HTH_TETR_2"/>
    <property type="match status" value="1"/>
</dbReference>
<accession>A0AA90HAS6</accession>
<dbReference type="SUPFAM" id="SSF46689">
    <property type="entry name" value="Homeodomain-like"/>
    <property type="match status" value="1"/>
</dbReference>
<name>A0AA90HAS6_9ACTN</name>
<evidence type="ECO:0000313" key="6">
    <source>
        <dbReference type="EMBL" id="MDI5967000.1"/>
    </source>
</evidence>
<dbReference type="PANTHER" id="PTHR30055:SF234">
    <property type="entry name" value="HTH-TYPE TRANSCRIPTIONAL REGULATOR BETI"/>
    <property type="match status" value="1"/>
</dbReference>